<keyword evidence="3" id="KW-1185">Reference proteome</keyword>
<feature type="region of interest" description="Disordered" evidence="1">
    <location>
        <begin position="93"/>
        <end position="127"/>
    </location>
</feature>
<accession>A0AAD3HGR0</accession>
<evidence type="ECO:0000313" key="2">
    <source>
        <dbReference type="EMBL" id="GFR40237.1"/>
    </source>
</evidence>
<feature type="compositionally biased region" description="Low complexity" evidence="1">
    <location>
        <begin position="26"/>
        <end position="53"/>
    </location>
</feature>
<sequence length="168" mass="17444">MAKKKSKGGNKNAANVDNSNPNTPVLEAESSAALTAEASEAPSEPSTLEAAPSMEASQAEVSPLPAQGFGDVDVEELKRELEACRSQIAELKSQNAALSDENQRLKDEKAKAVPTQAPTAGAAPPGDLEALTQRIAKLKAEQAEADAAREAAWSQLKTVVADIARLAA</sequence>
<comment type="caution">
    <text evidence="2">The sequence shown here is derived from an EMBL/GenBank/DDBJ whole genome shotgun (WGS) entry which is preliminary data.</text>
</comment>
<name>A0AAD3HGR0_9CHLO</name>
<reference evidence="2 3" key="1">
    <citation type="journal article" date="2021" name="Sci. Rep.">
        <title>Genome sequencing of the multicellular alga Astrephomene provides insights into convergent evolution of germ-soma differentiation.</title>
        <authorList>
            <person name="Yamashita S."/>
            <person name="Yamamoto K."/>
            <person name="Matsuzaki R."/>
            <person name="Suzuki S."/>
            <person name="Yamaguchi H."/>
            <person name="Hirooka S."/>
            <person name="Minakuchi Y."/>
            <person name="Miyagishima S."/>
            <person name="Kawachi M."/>
            <person name="Toyoda A."/>
            <person name="Nozaki H."/>
        </authorList>
    </citation>
    <scope>NUCLEOTIDE SEQUENCE [LARGE SCALE GENOMIC DNA]</scope>
    <source>
        <strain evidence="2 3">NIES-4017</strain>
    </source>
</reference>
<protein>
    <submittedName>
        <fullName evidence="2">Uncharacterized protein</fullName>
    </submittedName>
</protein>
<dbReference type="Proteomes" id="UP001054857">
    <property type="component" value="Unassembled WGS sequence"/>
</dbReference>
<feature type="region of interest" description="Disordered" evidence="1">
    <location>
        <begin position="1"/>
        <end position="68"/>
    </location>
</feature>
<evidence type="ECO:0000256" key="1">
    <source>
        <dbReference type="SAM" id="MobiDB-lite"/>
    </source>
</evidence>
<proteinExistence type="predicted"/>
<dbReference type="AlphaFoldDB" id="A0AAD3HGR0"/>
<feature type="non-terminal residue" evidence="2">
    <location>
        <position position="1"/>
    </location>
</feature>
<evidence type="ECO:0000313" key="3">
    <source>
        <dbReference type="Proteomes" id="UP001054857"/>
    </source>
</evidence>
<gene>
    <name evidence="2" type="ORF">Agub_g805</name>
</gene>
<feature type="compositionally biased region" description="Basic and acidic residues" evidence="1">
    <location>
        <begin position="101"/>
        <end position="111"/>
    </location>
</feature>
<organism evidence="2 3">
    <name type="scientific">Astrephomene gubernaculifera</name>
    <dbReference type="NCBI Taxonomy" id="47775"/>
    <lineage>
        <taxon>Eukaryota</taxon>
        <taxon>Viridiplantae</taxon>
        <taxon>Chlorophyta</taxon>
        <taxon>core chlorophytes</taxon>
        <taxon>Chlorophyceae</taxon>
        <taxon>CS clade</taxon>
        <taxon>Chlamydomonadales</taxon>
        <taxon>Astrephomenaceae</taxon>
        <taxon>Astrephomene</taxon>
    </lineage>
</organism>
<dbReference type="EMBL" id="BMAR01000001">
    <property type="protein sequence ID" value="GFR40237.1"/>
    <property type="molecule type" value="Genomic_DNA"/>
</dbReference>
<feature type="compositionally biased region" description="Low complexity" evidence="1">
    <location>
        <begin position="114"/>
        <end position="126"/>
    </location>
</feature>